<dbReference type="GO" id="GO:0046872">
    <property type="term" value="F:metal ion binding"/>
    <property type="evidence" value="ECO:0007669"/>
    <property type="project" value="InterPro"/>
</dbReference>
<dbReference type="GO" id="GO:0016813">
    <property type="term" value="F:hydrolase activity, acting on carbon-nitrogen (but not peptide) bonds, in linear amidines"/>
    <property type="evidence" value="ECO:0007669"/>
    <property type="project" value="UniProtKB-ARBA"/>
</dbReference>
<dbReference type="Proteomes" id="UP000262142">
    <property type="component" value="Unassembled WGS sequence"/>
</dbReference>
<dbReference type="RefSeq" id="WP_119059284.1">
    <property type="nucleotide sequence ID" value="NZ_UNSC01000003.1"/>
</dbReference>
<evidence type="ECO:0000313" key="2">
    <source>
        <dbReference type="Proteomes" id="UP000262142"/>
    </source>
</evidence>
<dbReference type="AlphaFoldDB" id="A0A383TY03"/>
<dbReference type="OrthoDB" id="931936at2"/>
<dbReference type="InterPro" id="IPR006035">
    <property type="entry name" value="Ureohydrolase"/>
</dbReference>
<keyword evidence="2" id="KW-1185">Reference proteome</keyword>
<dbReference type="EMBL" id="UNSC01000003">
    <property type="protein sequence ID" value="SZD72512.1"/>
    <property type="molecule type" value="Genomic_DNA"/>
</dbReference>
<gene>
    <name evidence="1" type="ORF">SAMEA104719789_00961</name>
</gene>
<reference evidence="1 2" key="1">
    <citation type="submission" date="2018-09" db="EMBL/GenBank/DDBJ databases">
        <authorList>
            <consortium name="Pathogen Informatics"/>
        </authorList>
    </citation>
    <scope>NUCLEOTIDE SEQUENCE [LARGE SCALE GENOMIC DNA]</scope>
    <source>
        <strain evidence="1 2">OH-22767</strain>
    </source>
</reference>
<organism evidence="1 2">
    <name type="scientific">Candidatus Ornithobacterium hominis</name>
    <dbReference type="NCBI Taxonomy" id="2497989"/>
    <lineage>
        <taxon>Bacteria</taxon>
        <taxon>Pseudomonadati</taxon>
        <taxon>Bacteroidota</taxon>
        <taxon>Flavobacteriia</taxon>
        <taxon>Flavobacteriales</taxon>
        <taxon>Weeksellaceae</taxon>
        <taxon>Ornithobacterium</taxon>
    </lineage>
</organism>
<proteinExistence type="predicted"/>
<keyword evidence="1" id="KW-0378">Hydrolase</keyword>
<dbReference type="Gene3D" id="3.40.800.10">
    <property type="entry name" value="Ureohydrolase domain"/>
    <property type="match status" value="1"/>
</dbReference>
<evidence type="ECO:0000313" key="1">
    <source>
        <dbReference type="EMBL" id="SZD72512.1"/>
    </source>
</evidence>
<dbReference type="SUPFAM" id="SSF52768">
    <property type="entry name" value="Arginase/deacetylase"/>
    <property type="match status" value="1"/>
</dbReference>
<accession>A0A383TY03</accession>
<name>A0A383TY03_9FLAO</name>
<protein>
    <submittedName>
        <fullName evidence="1">Arginase/agmatinase/formimionoglutamate hydrolase, arginase family</fullName>
    </submittedName>
</protein>
<sequence>MNIFEFLEPNADDFIYEESSIGRGFVNFNPSEIQHGNIYILGVQNHFGTEYEFSKSILVEWWRSFKKLYPNNWKRPIWDLGVLIEGEDTSQFLYAFDEIVSSIQKNKGILILVGGTQALSFHIFKGLEKKFKSVCSVDKKLDLENPREEVNAKNWVSHMILKPEHRLLNYYNFGSQIPYNQIENHDILEQLNFQNIGLGKLIENLKKVEPYLRDSHLLSVDMGAMSSACFNSTQNTVNGLNAREICGMMRYAGLSMDLDALHLSLADDNIKPSNAELLAEMVWYFIDAKNNMKKDGEVHRYRVQWEDEELVFLKSNQSERWWMEVQVDGTTQRIPCEEQDYRDCLKGEIPEKWSYFFKRFF</sequence>
<dbReference type="Pfam" id="PF00491">
    <property type="entry name" value="Arginase"/>
    <property type="match status" value="1"/>
</dbReference>
<dbReference type="InterPro" id="IPR023696">
    <property type="entry name" value="Ureohydrolase_dom_sf"/>
</dbReference>